<gene>
    <name evidence="1" type="ORF">C7M51_01611</name>
</gene>
<proteinExistence type="predicted"/>
<sequence>MMAKRISNRIARRTLGMTHWHSNTRIMTRSGALVQVHASRRQARRNIRECEILNAWTGLIESAREGK</sequence>
<dbReference type="KEGG" id="mint:C7M51_01611"/>
<organism evidence="1 2">
    <name type="scientific">Mixta intestinalis</name>
    <dbReference type="NCBI Taxonomy" id="1615494"/>
    <lineage>
        <taxon>Bacteria</taxon>
        <taxon>Pseudomonadati</taxon>
        <taxon>Pseudomonadota</taxon>
        <taxon>Gammaproteobacteria</taxon>
        <taxon>Enterobacterales</taxon>
        <taxon>Erwiniaceae</taxon>
        <taxon>Mixta</taxon>
    </lineage>
</organism>
<reference evidence="1 2" key="1">
    <citation type="submission" date="2018-03" db="EMBL/GenBank/DDBJ databases">
        <title>Pantoea intestinalis SRCM103226 isolated form the mealworm.</title>
        <authorList>
            <person name="Jeong D.-Y."/>
            <person name="Kim J.W."/>
        </authorList>
    </citation>
    <scope>NUCLEOTIDE SEQUENCE [LARGE SCALE GENOMIC DNA]</scope>
    <source>
        <strain evidence="1 2">SRCM103226</strain>
    </source>
</reference>
<evidence type="ECO:0000313" key="2">
    <source>
        <dbReference type="Proteomes" id="UP000464053"/>
    </source>
</evidence>
<dbReference type="EMBL" id="CP028271">
    <property type="protein sequence ID" value="QHM71325.1"/>
    <property type="molecule type" value="Genomic_DNA"/>
</dbReference>
<dbReference type="AlphaFoldDB" id="A0A6P1Q0G2"/>
<accession>A0A6P1Q0G2</accession>
<evidence type="ECO:0000313" key="1">
    <source>
        <dbReference type="EMBL" id="QHM71325.1"/>
    </source>
</evidence>
<name>A0A6P1Q0G2_9GAMM</name>
<keyword evidence="2" id="KW-1185">Reference proteome</keyword>
<protein>
    <submittedName>
        <fullName evidence="1">Uncharacterized protein</fullName>
    </submittedName>
</protein>
<dbReference type="Proteomes" id="UP000464053">
    <property type="component" value="Chromosome"/>
</dbReference>